<dbReference type="EMBL" id="JAPDGR010000181">
    <property type="protein sequence ID" value="KAJ2994216.1"/>
    <property type="molecule type" value="Genomic_DNA"/>
</dbReference>
<keyword evidence="2" id="KW-1185">Reference proteome</keyword>
<name>A0ACC1PKR6_9PEZI</name>
<dbReference type="Proteomes" id="UP001143856">
    <property type="component" value="Unassembled WGS sequence"/>
</dbReference>
<comment type="caution">
    <text evidence="1">The sequence shown here is derived from an EMBL/GenBank/DDBJ whole genome shotgun (WGS) entry which is preliminary data.</text>
</comment>
<organism evidence="1 2">
    <name type="scientific">Xylaria curta</name>
    <dbReference type="NCBI Taxonomy" id="42375"/>
    <lineage>
        <taxon>Eukaryota</taxon>
        <taxon>Fungi</taxon>
        <taxon>Dikarya</taxon>
        <taxon>Ascomycota</taxon>
        <taxon>Pezizomycotina</taxon>
        <taxon>Sordariomycetes</taxon>
        <taxon>Xylariomycetidae</taxon>
        <taxon>Xylariales</taxon>
        <taxon>Xylariaceae</taxon>
        <taxon>Xylaria</taxon>
    </lineage>
</organism>
<evidence type="ECO:0000313" key="2">
    <source>
        <dbReference type="Proteomes" id="UP001143856"/>
    </source>
</evidence>
<accession>A0ACC1PKR6</accession>
<sequence length="160" mass="16955">MGHVVVNPLAADAVLRHAILQAGARLGDFARSLMYENIGKDADTITTQDIGRTAKEGDTFALTILDDLNTPSCSCGNIADLCSYTPGRAALQAAKKLANQGKYDTKPGDVTEIWLRKAIAASHPLAVKVLHDATYPLALQILQLATGIGWTSSSSWAGLH</sequence>
<evidence type="ECO:0000313" key="1">
    <source>
        <dbReference type="EMBL" id="KAJ2994216.1"/>
    </source>
</evidence>
<gene>
    <name evidence="1" type="ORF">NUW58_g1611</name>
</gene>
<proteinExistence type="predicted"/>
<protein>
    <submittedName>
        <fullName evidence="1">Uncharacterized protein</fullName>
    </submittedName>
</protein>
<reference evidence="1" key="1">
    <citation type="submission" date="2022-10" db="EMBL/GenBank/DDBJ databases">
        <title>Genome Sequence of Xylaria curta.</title>
        <authorList>
            <person name="Buettner E."/>
        </authorList>
    </citation>
    <scope>NUCLEOTIDE SEQUENCE</scope>
    <source>
        <strain evidence="1">Babe10</strain>
    </source>
</reference>